<evidence type="ECO:0000313" key="2">
    <source>
        <dbReference type="EMBL" id="CAD8129329.1"/>
    </source>
</evidence>
<protein>
    <recommendedName>
        <fullName evidence="4">MORN repeat protein</fullName>
    </recommendedName>
</protein>
<keyword evidence="3" id="KW-1185">Reference proteome</keyword>
<dbReference type="Proteomes" id="UP000692954">
    <property type="component" value="Unassembled WGS sequence"/>
</dbReference>
<sequence>MEINKYLLIKSHVSNCQSVYCYCKGFRGERRQVIDSRRNNVDMKIYNSVQVNNILNFADGSRYDGEFFQNDLHGEGTYIWPDNRVYKGQWKNNKMHGNGQMIWQDSRKYNGEYEEDKKHGKGVFVWSDGRKFIGTWKQGKLHGVGIYYLQNKEAKVGEWNEGIRIKWFEQNEVDQLIEEQKIKREDLFLQN</sequence>
<dbReference type="AlphaFoldDB" id="A0A8S1RQJ5"/>
<dbReference type="PANTHER" id="PTHR23084:SF263">
    <property type="entry name" value="MORN REPEAT-CONTAINING PROTEIN 1"/>
    <property type="match status" value="1"/>
</dbReference>
<dbReference type="SMART" id="SM00698">
    <property type="entry name" value="MORN"/>
    <property type="match status" value="4"/>
</dbReference>
<accession>A0A8S1RQJ5</accession>
<dbReference type="OrthoDB" id="203073at2759"/>
<dbReference type="EMBL" id="CAJJDN010000216">
    <property type="protein sequence ID" value="CAD8129329.1"/>
    <property type="molecule type" value="Genomic_DNA"/>
</dbReference>
<name>A0A8S1RQJ5_9CILI</name>
<evidence type="ECO:0000256" key="1">
    <source>
        <dbReference type="ARBA" id="ARBA00022737"/>
    </source>
</evidence>
<comment type="caution">
    <text evidence="2">The sequence shown here is derived from an EMBL/GenBank/DDBJ whole genome shotgun (WGS) entry which is preliminary data.</text>
</comment>
<proteinExistence type="predicted"/>
<evidence type="ECO:0008006" key="4">
    <source>
        <dbReference type="Google" id="ProtNLM"/>
    </source>
</evidence>
<dbReference type="Pfam" id="PF02493">
    <property type="entry name" value="MORN"/>
    <property type="match status" value="4"/>
</dbReference>
<gene>
    <name evidence="2" type="ORF">PSON_ATCC_30995.1.T2160018</name>
</gene>
<evidence type="ECO:0000313" key="3">
    <source>
        <dbReference type="Proteomes" id="UP000692954"/>
    </source>
</evidence>
<reference evidence="2" key="1">
    <citation type="submission" date="2021-01" db="EMBL/GenBank/DDBJ databases">
        <authorList>
            <consortium name="Genoscope - CEA"/>
            <person name="William W."/>
        </authorList>
    </citation>
    <scope>NUCLEOTIDE SEQUENCE</scope>
</reference>
<dbReference type="InterPro" id="IPR003409">
    <property type="entry name" value="MORN"/>
</dbReference>
<keyword evidence="1" id="KW-0677">Repeat</keyword>
<dbReference type="PANTHER" id="PTHR23084">
    <property type="entry name" value="PHOSPHATIDYLINOSITOL-4-PHOSPHATE 5-KINASE RELATED"/>
    <property type="match status" value="1"/>
</dbReference>
<organism evidence="2 3">
    <name type="scientific">Paramecium sonneborni</name>
    <dbReference type="NCBI Taxonomy" id="65129"/>
    <lineage>
        <taxon>Eukaryota</taxon>
        <taxon>Sar</taxon>
        <taxon>Alveolata</taxon>
        <taxon>Ciliophora</taxon>
        <taxon>Intramacronucleata</taxon>
        <taxon>Oligohymenophorea</taxon>
        <taxon>Peniculida</taxon>
        <taxon>Parameciidae</taxon>
        <taxon>Paramecium</taxon>
    </lineage>
</organism>